<accession>A0A183ESI6</accession>
<evidence type="ECO:0000313" key="5">
    <source>
        <dbReference type="Proteomes" id="UP000271098"/>
    </source>
</evidence>
<evidence type="ECO:0000256" key="2">
    <source>
        <dbReference type="ARBA" id="ARBA00023211"/>
    </source>
</evidence>
<reference evidence="4 5" key="2">
    <citation type="submission" date="2018-11" db="EMBL/GenBank/DDBJ databases">
        <authorList>
            <consortium name="Pathogen Informatics"/>
        </authorList>
    </citation>
    <scope>NUCLEOTIDE SEQUENCE [LARGE SCALE GENOMIC DNA]</scope>
</reference>
<dbReference type="PROSITE" id="PS50231">
    <property type="entry name" value="RICIN_B_LECTIN"/>
    <property type="match status" value="1"/>
</dbReference>
<evidence type="ECO:0000313" key="4">
    <source>
        <dbReference type="EMBL" id="VDN42157.1"/>
    </source>
</evidence>
<dbReference type="InterPro" id="IPR035992">
    <property type="entry name" value="Ricin_B-like_lectins"/>
</dbReference>
<dbReference type="Gene3D" id="2.80.10.50">
    <property type="match status" value="1"/>
</dbReference>
<evidence type="ECO:0000256" key="1">
    <source>
        <dbReference type="ARBA" id="ARBA00001936"/>
    </source>
</evidence>
<gene>
    <name evidence="4" type="ORF">GPUH_LOCUS23926</name>
</gene>
<name>A0A183ESI6_9BILA</name>
<organism evidence="6">
    <name type="scientific">Gongylonema pulchrum</name>
    <dbReference type="NCBI Taxonomy" id="637853"/>
    <lineage>
        <taxon>Eukaryota</taxon>
        <taxon>Metazoa</taxon>
        <taxon>Ecdysozoa</taxon>
        <taxon>Nematoda</taxon>
        <taxon>Chromadorea</taxon>
        <taxon>Rhabditida</taxon>
        <taxon>Spirurina</taxon>
        <taxon>Spiruromorpha</taxon>
        <taxon>Spiruroidea</taxon>
        <taxon>Gongylonematidae</taxon>
        <taxon>Gongylonema</taxon>
    </lineage>
</organism>
<comment type="cofactor">
    <cofactor evidence="1">
        <name>Mn(2+)</name>
        <dbReference type="ChEBI" id="CHEBI:29035"/>
    </cofactor>
</comment>
<dbReference type="EMBL" id="UYRT01099452">
    <property type="protein sequence ID" value="VDN42157.1"/>
    <property type="molecule type" value="Genomic_DNA"/>
</dbReference>
<proteinExistence type="predicted"/>
<keyword evidence="2" id="KW-0464">Manganese</keyword>
<protein>
    <submittedName>
        <fullName evidence="6">Ricin B-type lectin domain-containing protein</fullName>
    </submittedName>
</protein>
<dbReference type="Proteomes" id="UP000271098">
    <property type="component" value="Unassembled WGS sequence"/>
</dbReference>
<reference evidence="6" key="1">
    <citation type="submission" date="2016-06" db="UniProtKB">
        <authorList>
            <consortium name="WormBaseParasite"/>
        </authorList>
    </citation>
    <scope>IDENTIFICATION</scope>
</reference>
<keyword evidence="5" id="KW-1185">Reference proteome</keyword>
<dbReference type="WBParaSite" id="GPUH_0002395701-mRNA-1">
    <property type="protein sequence ID" value="GPUH_0002395701-mRNA-1"/>
    <property type="gene ID" value="GPUH_0002395701"/>
</dbReference>
<evidence type="ECO:0000259" key="3">
    <source>
        <dbReference type="Pfam" id="PF00652"/>
    </source>
</evidence>
<evidence type="ECO:0000313" key="6">
    <source>
        <dbReference type="WBParaSite" id="GPUH_0002395701-mRNA-1"/>
    </source>
</evidence>
<sequence length="111" mass="12707">MAAMVQEEISQQERNVLFQEWVLNTQRGHLKSPYSKLCLTDDEKGTLILQNCNVVKGRWQLDEGNGRLLKNGQCVALLPDESNDSRISLALMPCDATDERQRWTFEKPPAF</sequence>
<dbReference type="SUPFAM" id="SSF50370">
    <property type="entry name" value="Ricin B-like lectins"/>
    <property type="match status" value="1"/>
</dbReference>
<dbReference type="AlphaFoldDB" id="A0A183ESI6"/>
<dbReference type="Pfam" id="PF00652">
    <property type="entry name" value="Ricin_B_lectin"/>
    <property type="match status" value="1"/>
</dbReference>
<dbReference type="InterPro" id="IPR000772">
    <property type="entry name" value="Ricin_B_lectin"/>
</dbReference>
<feature type="domain" description="Ricin B lectin" evidence="3">
    <location>
        <begin position="12"/>
        <end position="103"/>
    </location>
</feature>